<dbReference type="EMBL" id="NQMN01000002">
    <property type="protein sequence ID" value="PAF55004.1"/>
    <property type="molecule type" value="Genomic_DNA"/>
</dbReference>
<evidence type="ECO:0008006" key="3">
    <source>
        <dbReference type="Google" id="ProtNLM"/>
    </source>
</evidence>
<dbReference type="NCBIfam" id="NF045968">
    <property type="entry name" value="mutase_MAG5620"/>
    <property type="match status" value="1"/>
</dbReference>
<gene>
    <name evidence="1" type="ORF">CJF60_04705</name>
</gene>
<accession>A0ABX4H539</accession>
<dbReference type="RefSeq" id="WP_084232268.1">
    <property type="nucleotide sequence ID" value="NZ_FWXE01000005.1"/>
</dbReference>
<comment type="caution">
    <text evidence="1">The sequence shown here is derived from an EMBL/GenBank/DDBJ whole genome shotgun (WGS) entry which is preliminary data.</text>
</comment>
<evidence type="ECO:0000313" key="2">
    <source>
        <dbReference type="Proteomes" id="UP000217033"/>
    </source>
</evidence>
<organism evidence="1 2">
    <name type="scientific">Mycoplasmopsis agassizii</name>
    <dbReference type="NCBI Taxonomy" id="33922"/>
    <lineage>
        <taxon>Bacteria</taxon>
        <taxon>Bacillati</taxon>
        <taxon>Mycoplasmatota</taxon>
        <taxon>Mycoplasmoidales</taxon>
        <taxon>Metamycoplasmataceae</taxon>
        <taxon>Mycoplasmopsis</taxon>
    </lineage>
</organism>
<name>A0ABX4H539_9BACT</name>
<evidence type="ECO:0000313" key="1">
    <source>
        <dbReference type="EMBL" id="PAF55004.1"/>
    </source>
</evidence>
<protein>
    <recommendedName>
        <fullName evidence="3">Glucose-6-phosphate isomerase</fullName>
    </recommendedName>
</protein>
<dbReference type="Proteomes" id="UP000217033">
    <property type="component" value="Unassembled WGS sequence"/>
</dbReference>
<reference evidence="1" key="1">
    <citation type="submission" date="2017-08" db="EMBL/GenBank/DDBJ databases">
        <authorList>
            <person name="Alvarez-Ponce D."/>
            <person name="Weitzman C.L."/>
            <person name="Tillett R.L."/>
            <person name="Sandmeier F.C."/>
            <person name="Tracy C.R."/>
        </authorList>
    </citation>
    <scope>NUCLEOTIDE SEQUENCE [LARGE SCALE GENOMIC DNA]</scope>
    <source>
        <strain evidence="1">PS6</strain>
    </source>
</reference>
<proteinExistence type="predicted"/>
<keyword evidence="2" id="KW-1185">Reference proteome</keyword>
<sequence>MNNTFAHWINFYANDKKTLAHLKNIEKNLDKHPDFFAKPYFNERGFSFEKGLGYNRFNTLTMSLIFQSFLNLIPENINLNILVAYNNDSDLAYYAEIAQQIFSKRNFKVFLFERVEVVNSIINETYKNINLDAAIYLNYIKEQRKYKVTFLDGQANSIALEVYEKITENIFNLDPSQDIHKMMKAPLYLKESAIFDEYRKKVLTLSKRATDVKNLVIALSHNSQAFAQLSSKILGSLNFEYRYVSSNKMLSPLIDNTLQLSRSAIKADADLLYSSDSGATFLNIGINVGSKMQFLEKFEFLTLFLDLYLLDKKVSKIDLRNKVIVLPQYLGILLDPIFKKYEVNWLAIEQNYKNEVAQQDILFLINKDNQFNFNTNLIDYFDHLQILVVFSELLNYYKTQKGSIANVFRQSIQLYKPIFVVKNIFHSELHQVEKLLSYFDENKFPGEFKSWTMTVNPAYFIIQDYEKNILIKIEYEFFKKILFVEVYERNFKNAKRAKAIFHHIHKIVNAKE</sequence>